<proteinExistence type="predicted"/>
<organism evidence="2 3">
    <name type="scientific">Dryococelus australis</name>
    <dbReference type="NCBI Taxonomy" id="614101"/>
    <lineage>
        <taxon>Eukaryota</taxon>
        <taxon>Metazoa</taxon>
        <taxon>Ecdysozoa</taxon>
        <taxon>Arthropoda</taxon>
        <taxon>Hexapoda</taxon>
        <taxon>Insecta</taxon>
        <taxon>Pterygota</taxon>
        <taxon>Neoptera</taxon>
        <taxon>Polyneoptera</taxon>
        <taxon>Phasmatodea</taxon>
        <taxon>Verophasmatodea</taxon>
        <taxon>Anareolatae</taxon>
        <taxon>Phasmatidae</taxon>
        <taxon>Eurycanthinae</taxon>
        <taxon>Dryococelus</taxon>
    </lineage>
</organism>
<keyword evidence="3" id="KW-1185">Reference proteome</keyword>
<sequence length="1048" mass="114459">MYYIQMKVYDHYVLKATPHGVWVQECPARNKDKHGYLKSPVVSEVVHDSLPPMRQTGNTVGCMGSVIVRHLSSKCGDDVFPRGSFLTSLRRFVSNIFEALEQVTALEISCFVSFLCPAELLVRLQLYPSPGDARRICGVNQSFGDGGVGPGKGEGSAIVCDPKAQVALLRSCSVLISLMPLVKFHRNTIPPSPAPPQRRHKCYALPHSFTLPLTEILSASSPDAAAPRAPTRNYYSSPLEKASRETTSPIASLFRTGGKVVERRWGDIRNPCCLDVASVKQCSAFEPPCTQEGRSRDSEPGQADQGGSADLALLQQPTSCTYHVHTVFFWSRRGNLRSKRARGLFSEQKWSFLEQEGSFLEHKRSFAQHEFKLSKELACKKLFKIQRTSKQTVVGSDDDHTTPTRKSKLDIEDETGGKDDHQDGIDVNEYEESVDEVSYQKDDDTLDVVTYFTIEFPSASNVKKAGSVKNARSFAATSEVEKAGDAENTDYVFTEYTNELESALARASLGQSYVSSGATAKKASCRIGIVRPRNSKPKGILILSVFCIYALNSVFRHHGLPFRSGVSTWYLDVVGAGICVGGGVSPSPRLTRSHEFSSCALRVNETSNFGDGMAVLGCRPTWPPPAPTNMADGSLILLHKLCSRTGICTLLPSYPNHSVLIACGTYTSFPSPVASEHLSFVLCMLYDIKSTENRDVKGKGSAAFGKRITETISRVKDFTSRCLYDKAAKARNFSSLSEKEYILNSAGMKGRAKREIPEKTRRLTASSVTIPTCENPELWSVLNGEVSNDGQGGTSLNTEQRAGTQERVETGVIRENIPANCDFRCNSRPGRTVFGPCFLAGRLLVQIRSGLVLKTAIQLGQKVKFLIITSSGRAWSSGGAVARALASHHGDPGSIPGGFAPGISHVGILLGDTGFSRSTLVYPAFTFQRLSILGYHVMSGDYGHLRVLAGKRVTRIALLRPGFTPHSSLLSERSNIEMDMVQRRIARAGGNRTSRENPPTGGIVRHDSQAGSPFDGCERSSRWITAAPCLQARMLLVRRAGSLETKLV</sequence>
<feature type="compositionally biased region" description="Basic and acidic residues" evidence="1">
    <location>
        <begin position="397"/>
        <end position="424"/>
    </location>
</feature>
<evidence type="ECO:0000313" key="3">
    <source>
        <dbReference type="Proteomes" id="UP001159363"/>
    </source>
</evidence>
<accession>A0ABQ9G571</accession>
<evidence type="ECO:0000256" key="1">
    <source>
        <dbReference type="SAM" id="MobiDB-lite"/>
    </source>
</evidence>
<feature type="region of interest" description="Disordered" evidence="1">
    <location>
        <begin position="221"/>
        <end position="241"/>
    </location>
</feature>
<feature type="region of interest" description="Disordered" evidence="1">
    <location>
        <begin position="287"/>
        <end position="307"/>
    </location>
</feature>
<feature type="region of interest" description="Disordered" evidence="1">
    <location>
        <begin position="989"/>
        <end position="1013"/>
    </location>
</feature>
<feature type="region of interest" description="Disordered" evidence="1">
    <location>
        <begin position="392"/>
        <end position="425"/>
    </location>
</feature>
<protein>
    <submittedName>
        <fullName evidence="2">Uncharacterized protein</fullName>
    </submittedName>
</protein>
<name>A0ABQ9G571_9NEOP</name>
<dbReference type="EMBL" id="JARBHB010000016">
    <property type="protein sequence ID" value="KAJ8866518.1"/>
    <property type="molecule type" value="Genomic_DNA"/>
</dbReference>
<evidence type="ECO:0000313" key="2">
    <source>
        <dbReference type="EMBL" id="KAJ8866518.1"/>
    </source>
</evidence>
<dbReference type="Proteomes" id="UP001159363">
    <property type="component" value="Chromosome 15"/>
</dbReference>
<gene>
    <name evidence="2" type="ORF">PR048_032361</name>
</gene>
<comment type="caution">
    <text evidence="2">The sequence shown here is derived from an EMBL/GenBank/DDBJ whole genome shotgun (WGS) entry which is preliminary data.</text>
</comment>
<reference evidence="2 3" key="1">
    <citation type="submission" date="2023-02" db="EMBL/GenBank/DDBJ databases">
        <title>LHISI_Scaffold_Assembly.</title>
        <authorList>
            <person name="Stuart O.P."/>
            <person name="Cleave R."/>
            <person name="Magrath M.J.L."/>
            <person name="Mikheyev A.S."/>
        </authorList>
    </citation>
    <scope>NUCLEOTIDE SEQUENCE [LARGE SCALE GENOMIC DNA]</scope>
    <source>
        <strain evidence="2">Daus_M_001</strain>
        <tissue evidence="2">Leg muscle</tissue>
    </source>
</reference>
<feature type="compositionally biased region" description="Low complexity" evidence="1">
    <location>
        <begin position="221"/>
        <end position="230"/>
    </location>
</feature>